<comment type="subunit">
    <text evidence="8">The complex is probably composed of two ATP-binding proteins, two transmembrane proteins and a solute-binding protein.</text>
</comment>
<dbReference type="Gene3D" id="3.10.580.10">
    <property type="entry name" value="CBS-domain"/>
    <property type="match status" value="1"/>
</dbReference>
<evidence type="ECO:0000256" key="3">
    <source>
        <dbReference type="ARBA" id="ARBA00022737"/>
    </source>
</evidence>
<evidence type="ECO:0000313" key="12">
    <source>
        <dbReference type="Proteomes" id="UP001429357"/>
    </source>
</evidence>
<sequence length="387" mass="43533">MIEFQNVTKIYKGGKMAVEDVNLSFDQGEFICFIGTSGSGKTTCMRMINRMNEPTKGKILINDQDIQGFNPVELRRKIGYVIQNIGLIPHMTIRENITLVQRLLKVPEVTRNETAEKMIDLVELPREMLDRYPSELSGGQQQRIGVVRALAADQDIILMDEPFGALDPITRDALQDLVKDLQERLGKTIVFVTHDMDEALKLANRIVIMSEGKVIQFDTPENILKNPANEFVEELIGEDRLLQAKPDTTTVGEVMLNKAVSITPEKSLREAIKLMREKRVDTLLVTDDSNVLKGFIDVETMEKMRGKVSSVGDILNPNVISVNQKTQLRNILQRILKRGLKYVPVVDDDNRLVGILTRASLVDIVYDVLWGDEATISEAVESAKEEA</sequence>
<dbReference type="InterPro" id="IPR003593">
    <property type="entry name" value="AAA+_ATPase"/>
</dbReference>
<dbReference type="SMART" id="SM00382">
    <property type="entry name" value="AAA"/>
    <property type="match status" value="1"/>
</dbReference>
<evidence type="ECO:0000259" key="9">
    <source>
        <dbReference type="PROSITE" id="PS50893"/>
    </source>
</evidence>
<evidence type="ECO:0000256" key="5">
    <source>
        <dbReference type="ARBA" id="ARBA00022840"/>
    </source>
</evidence>
<evidence type="ECO:0000256" key="4">
    <source>
        <dbReference type="ARBA" id="ARBA00022741"/>
    </source>
</evidence>
<reference evidence="11" key="1">
    <citation type="submission" date="2016-06" db="EMBL/GenBank/DDBJ databases">
        <authorList>
            <person name="Van Tyne D."/>
        </authorList>
    </citation>
    <scope>NUCLEOTIDE SEQUENCE</scope>
    <source>
        <strain evidence="11">JM9A</strain>
    </source>
</reference>
<dbReference type="NCBIfam" id="TIGR01186">
    <property type="entry name" value="proV"/>
    <property type="match status" value="1"/>
</dbReference>
<dbReference type="RefSeq" id="WP_161870401.1">
    <property type="nucleotide sequence ID" value="NZ_MAEI02000001.1"/>
</dbReference>
<keyword evidence="2 8" id="KW-0813">Transport</keyword>
<keyword evidence="8" id="KW-0472">Membrane</keyword>
<keyword evidence="3" id="KW-0677">Repeat</keyword>
<keyword evidence="4 8" id="KW-0547">Nucleotide-binding</keyword>
<dbReference type="PANTHER" id="PTHR43117:SF3">
    <property type="entry name" value="CHOLINE TRANSPORT ATP-BINDING PROTEIN OPUBA"/>
    <property type="match status" value="1"/>
</dbReference>
<reference evidence="11" key="2">
    <citation type="submission" date="2024-02" db="EMBL/GenBank/DDBJ databases">
        <title>The Genome Sequence of Enterococcus diestrammenae JM9A.</title>
        <authorList>
            <person name="Earl A."/>
            <person name="Manson A."/>
            <person name="Gilmore M."/>
            <person name="Sanders J."/>
            <person name="Shea T."/>
            <person name="Howe W."/>
            <person name="Livny J."/>
            <person name="Cuomo C."/>
            <person name="Neafsey D."/>
            <person name="Birren B."/>
        </authorList>
    </citation>
    <scope>NUCLEOTIDE SEQUENCE</scope>
    <source>
        <strain evidence="11">JM9A</strain>
    </source>
</reference>
<evidence type="ECO:0000256" key="2">
    <source>
        <dbReference type="ARBA" id="ARBA00022448"/>
    </source>
</evidence>
<dbReference type="Pfam" id="PF00571">
    <property type="entry name" value="CBS"/>
    <property type="match status" value="2"/>
</dbReference>
<dbReference type="EMBL" id="MAEI02000001">
    <property type="protein sequence ID" value="MEO1783063.1"/>
    <property type="molecule type" value="Genomic_DNA"/>
</dbReference>
<dbReference type="InterPro" id="IPR046342">
    <property type="entry name" value="CBS_dom_sf"/>
</dbReference>
<keyword evidence="8" id="KW-1003">Cell membrane</keyword>
<keyword evidence="5 8" id="KW-0067">ATP-binding</keyword>
<keyword evidence="12" id="KW-1185">Reference proteome</keyword>
<keyword evidence="8" id="KW-0997">Cell inner membrane</keyword>
<feature type="domain" description="CBS" evidence="10">
    <location>
        <begin position="315"/>
        <end position="373"/>
    </location>
</feature>
<organism evidence="11 12">
    <name type="scientific">Enterococcus diestrammenae</name>
    <dbReference type="NCBI Taxonomy" id="1155073"/>
    <lineage>
        <taxon>Bacteria</taxon>
        <taxon>Bacillati</taxon>
        <taxon>Bacillota</taxon>
        <taxon>Bacilli</taxon>
        <taxon>Lactobacillales</taxon>
        <taxon>Enterococcaceae</taxon>
        <taxon>Enterococcus</taxon>
    </lineage>
</organism>
<keyword evidence="6 7" id="KW-0129">CBS domain</keyword>
<dbReference type="InterPro" id="IPR017871">
    <property type="entry name" value="ABC_transporter-like_CS"/>
</dbReference>
<dbReference type="GO" id="GO:0005524">
    <property type="term" value="F:ATP binding"/>
    <property type="evidence" value="ECO:0007669"/>
    <property type="project" value="UniProtKB-KW"/>
</dbReference>
<dbReference type="SUPFAM" id="SSF54631">
    <property type="entry name" value="CBS-domain pair"/>
    <property type="match status" value="1"/>
</dbReference>
<dbReference type="Proteomes" id="UP001429357">
    <property type="component" value="Unassembled WGS sequence"/>
</dbReference>
<evidence type="ECO:0000313" key="11">
    <source>
        <dbReference type="EMBL" id="MEO1783063.1"/>
    </source>
</evidence>
<accession>A0ABV0F4S3</accession>
<dbReference type="SMART" id="SM00116">
    <property type="entry name" value="CBS"/>
    <property type="match status" value="2"/>
</dbReference>
<dbReference type="PROSITE" id="PS50893">
    <property type="entry name" value="ABC_TRANSPORTER_2"/>
    <property type="match status" value="1"/>
</dbReference>
<comment type="similarity">
    <text evidence="1 8">Belongs to the ABC transporter superfamily.</text>
</comment>
<name>A0ABV0F4S3_9ENTE</name>
<evidence type="ECO:0000256" key="7">
    <source>
        <dbReference type="PROSITE-ProRule" id="PRU00703"/>
    </source>
</evidence>
<dbReference type="PROSITE" id="PS51371">
    <property type="entry name" value="CBS"/>
    <property type="match status" value="2"/>
</dbReference>
<dbReference type="InterPro" id="IPR000644">
    <property type="entry name" value="CBS_dom"/>
</dbReference>
<evidence type="ECO:0000256" key="6">
    <source>
        <dbReference type="ARBA" id="ARBA00023122"/>
    </source>
</evidence>
<feature type="domain" description="ABC transporter" evidence="9">
    <location>
        <begin position="2"/>
        <end position="236"/>
    </location>
</feature>
<dbReference type="EC" id="7.6.2.9" evidence="8"/>
<dbReference type="CDD" id="cd04583">
    <property type="entry name" value="CBS_pair_ABC_OpuCA_assoc"/>
    <property type="match status" value="1"/>
</dbReference>
<dbReference type="Gene3D" id="3.40.50.300">
    <property type="entry name" value="P-loop containing nucleotide triphosphate hydrolases"/>
    <property type="match status" value="1"/>
</dbReference>
<gene>
    <name evidence="11" type="ORF">BAU18_002682</name>
</gene>
<dbReference type="Pfam" id="PF00005">
    <property type="entry name" value="ABC_tran"/>
    <property type="match status" value="1"/>
</dbReference>
<dbReference type="InterPro" id="IPR005892">
    <property type="entry name" value="Gly-betaine_transp_ATP-bd"/>
</dbReference>
<dbReference type="InterPro" id="IPR027417">
    <property type="entry name" value="P-loop_NTPase"/>
</dbReference>
<dbReference type="PROSITE" id="PS00211">
    <property type="entry name" value="ABC_TRANSPORTER_1"/>
    <property type="match status" value="1"/>
</dbReference>
<comment type="caution">
    <text evidence="11">The sequence shown here is derived from an EMBL/GenBank/DDBJ whole genome shotgun (WGS) entry which is preliminary data.</text>
</comment>
<dbReference type="SUPFAM" id="SSF52540">
    <property type="entry name" value="P-loop containing nucleoside triphosphate hydrolases"/>
    <property type="match status" value="1"/>
</dbReference>
<evidence type="ECO:0000256" key="8">
    <source>
        <dbReference type="RuleBase" id="RU369116"/>
    </source>
</evidence>
<dbReference type="PANTHER" id="PTHR43117">
    <property type="entry name" value="OSMOPROTECTANT IMPORT ATP-BINDING PROTEIN OSMV"/>
    <property type="match status" value="1"/>
</dbReference>
<dbReference type="InterPro" id="IPR003439">
    <property type="entry name" value="ABC_transporter-like_ATP-bd"/>
</dbReference>
<evidence type="ECO:0000256" key="1">
    <source>
        <dbReference type="ARBA" id="ARBA00005417"/>
    </source>
</evidence>
<comment type="catalytic activity">
    <reaction evidence="8">
        <text>a quaternary ammonium(out) + ATP + H2O = a quaternary ammonium(in) + ADP + phosphate + H(+)</text>
        <dbReference type="Rhea" id="RHEA:11036"/>
        <dbReference type="ChEBI" id="CHEBI:15377"/>
        <dbReference type="ChEBI" id="CHEBI:15378"/>
        <dbReference type="ChEBI" id="CHEBI:30616"/>
        <dbReference type="ChEBI" id="CHEBI:35267"/>
        <dbReference type="ChEBI" id="CHEBI:43474"/>
        <dbReference type="ChEBI" id="CHEBI:456216"/>
    </reaction>
</comment>
<feature type="domain" description="CBS" evidence="10">
    <location>
        <begin position="255"/>
        <end position="314"/>
    </location>
</feature>
<protein>
    <recommendedName>
        <fullName evidence="8">Quaternary amine transport ATP-binding protein</fullName>
        <ecNumber evidence="8">7.6.2.9</ecNumber>
    </recommendedName>
</protein>
<proteinExistence type="inferred from homology"/>
<evidence type="ECO:0000259" key="10">
    <source>
        <dbReference type="PROSITE" id="PS51371"/>
    </source>
</evidence>
<comment type="subcellular location">
    <subcellularLocation>
        <location evidence="8">Cell inner membrane</location>
        <topology evidence="8">Peripheral membrane protein</topology>
    </subcellularLocation>
</comment>